<dbReference type="eggNOG" id="ENOG5031YIC">
    <property type="taxonomic scope" value="Bacteria"/>
</dbReference>
<dbReference type="EMBL" id="CP001620">
    <property type="protein sequence ID" value="ACR18739.1"/>
    <property type="molecule type" value="Genomic_DNA"/>
</dbReference>
<dbReference type="STRING" id="645127.ckrop_2035"/>
<dbReference type="HOGENOM" id="CLU_2394740_0_0_11"/>
<dbReference type="AlphaFoldDB" id="C4LLN4"/>
<reference evidence="1 2" key="1">
    <citation type="journal article" date="2008" name="J. Biotechnol.">
        <title>Ultrafast pyrosequencing of Corynebacterium kroppenstedtii DSM44385 revealed insights into the physiology of a lipophilic corynebacterium that lacks mycolic acids.</title>
        <authorList>
            <person name="Tauch A."/>
            <person name="Schneider J."/>
            <person name="Szczepanowski R."/>
            <person name="Tilker A."/>
            <person name="Viehoever P."/>
            <person name="Gartemann K.-H."/>
            <person name="Arnold W."/>
            <person name="Blom J."/>
            <person name="Brinkrolf K."/>
            <person name="Brune I."/>
            <person name="Goetker S."/>
            <person name="Weisshaar B."/>
            <person name="Goesmann A."/>
            <person name="Droege M."/>
            <person name="Puehler A."/>
        </authorList>
    </citation>
    <scope>NUCLEOTIDE SEQUENCE [LARGE SCALE GENOMIC DNA]</scope>
    <source>
        <strain evidence="2">DSM 44385 / JCM 11950 / CIP 105744 / CCUG 35717</strain>
    </source>
</reference>
<keyword evidence="2" id="KW-1185">Reference proteome</keyword>
<organism evidence="1 2">
    <name type="scientific">Corynebacterium kroppenstedtii (strain DSM 44385 / JCM 11950 / CIP 105744 / CCUG 35717)</name>
    <dbReference type="NCBI Taxonomy" id="645127"/>
    <lineage>
        <taxon>Bacteria</taxon>
        <taxon>Bacillati</taxon>
        <taxon>Actinomycetota</taxon>
        <taxon>Actinomycetes</taxon>
        <taxon>Mycobacteriales</taxon>
        <taxon>Corynebacteriaceae</taxon>
        <taxon>Corynebacterium</taxon>
    </lineage>
</organism>
<dbReference type="Proteomes" id="UP000001473">
    <property type="component" value="Chromosome"/>
</dbReference>
<accession>C4LLN4</accession>
<sequence length="93" mass="10061">MRIGSKLTFSPASPMSGKGIMGEDCLMLLFRSASKENVCSYVIPTVGTVHELFWADVLSIAAVHLVIAELAAVGETFFWTWVASPAIEALTRD</sequence>
<gene>
    <name evidence="1" type="ordered locus">ckrop_2035</name>
</gene>
<name>C4LLN4_CORK4</name>
<protein>
    <submittedName>
        <fullName evidence="1">Uncharacterized protein</fullName>
    </submittedName>
</protein>
<evidence type="ECO:0000313" key="2">
    <source>
        <dbReference type="Proteomes" id="UP000001473"/>
    </source>
</evidence>
<proteinExistence type="predicted"/>
<dbReference type="KEGG" id="ckp:ckrop_2035"/>
<evidence type="ECO:0000313" key="1">
    <source>
        <dbReference type="EMBL" id="ACR18739.1"/>
    </source>
</evidence>